<dbReference type="SMART" id="SM00220">
    <property type="entry name" value="S_TKc"/>
    <property type="match status" value="1"/>
</dbReference>
<gene>
    <name evidence="10" type="ORF">TTHERM_000851660</name>
</gene>
<sequence length="996" mass="117223">MEKEDLTYKALSQNNEYDNNTNLGKGSFGEVKNGIFIDPYTKNTFPAGIQQMSHQQSLVQDKVFQMEREDLNYIAVSQNSKYDNNSNLGKGSFGDVKKGFFKDPISGKIYPAAIKLISRQQCLQQDKENKYYENEINICERIMKFQKENKQYNSNEMNLIEIFEVIQTENCAYIVMECCELNLEAYKFIQVNRRIDIIQAMQFGRQILQGVQILHSLNIIHRDLKPDNIFLNYDEITQSYKVKIGDFNISLISDTCSSVGTINYMAPEQVIGIYNQDSNYKLSYNNKIDLWAAGAIIHEMITGIQLFPGNYPKNVSKDIVKFGSYKSKWEKSQNIDLNSIPETMMAEQRKFIGFYLPWQRVNNKQVAYFIDNLLKCKPEERFSADQALQEINKILNSQELQLALQNNIEQEILQKQKEMDNLKQNYLRYNPNYSNNFNQQYLNNNYNQEQTIQAQINFQSPQNVNINVINNQYQNFDYIQNNQNNFDLTKQGYQNQEMVNYQQLNFNQNLMNNNFNNNNNQQLYFDQNKLYQKNQADNPYFVQNQQQNNFVQFNQIQNYQTNEANKILSVQQSMQNLNIQPSTQGQSIQQSIPSTSGQSIQSQNSYIKPSAAGYQMEKINEQLYRQQLKSIEKDYQEVQDYLNFINNFLTPENQNILFNLNSFQKMNIKSYYCSLIIKKNDDTNNDNSQTVLKQYRLYPSQQSPNQKFQELIQNFCKIYDLQAQMNYQYQYGAEIKSITYQIGDQEYPYHLLEFSKFQQKIQSSTQINIGFEFFERNLEDFLRQIKKRQLDHKSTIVVKEKLIICSLIAQQLQSLHENNIYHGQLNVKNISFCQKQQQFFLNYYSLFENHPTYHKDGFYFEQSYMSPQQLQFQKSTFEDDIWALGAIFHQILTLAPLFQSIPKVKDLINKYSENYSDMYGEAQAYIQANEEGKKKFSPSIQRASALLEKIPNQDIANLINKMLSKDPTKRPKIQDINNELNRQKQKYNTEGQIAPN</sequence>
<feature type="region of interest" description="Disordered" evidence="8">
    <location>
        <begin position="581"/>
        <end position="604"/>
    </location>
</feature>
<keyword evidence="3" id="KW-0808">Transferase</keyword>
<comment type="similarity">
    <text evidence="1">Belongs to the protein kinase superfamily. NEK Ser/Thr protein kinase family. NIMA subfamily.</text>
</comment>
<keyword evidence="4 7" id="KW-0547">Nucleotide-binding</keyword>
<evidence type="ECO:0000256" key="1">
    <source>
        <dbReference type="ARBA" id="ARBA00010886"/>
    </source>
</evidence>
<keyword evidence="11" id="KW-1185">Reference proteome</keyword>
<dbReference type="PANTHER" id="PTHR43671:SF13">
    <property type="entry name" value="SERINE_THREONINE-PROTEIN KINASE NEK2"/>
    <property type="match status" value="1"/>
</dbReference>
<dbReference type="Gene3D" id="3.30.200.20">
    <property type="entry name" value="Phosphorylase Kinase, domain 1"/>
    <property type="match status" value="1"/>
</dbReference>
<dbReference type="GO" id="GO:0004674">
    <property type="term" value="F:protein serine/threonine kinase activity"/>
    <property type="evidence" value="ECO:0007669"/>
    <property type="project" value="UniProtKB-EC"/>
</dbReference>
<dbReference type="AlphaFoldDB" id="W7XF29"/>
<dbReference type="Gene3D" id="1.10.510.10">
    <property type="entry name" value="Transferase(Phosphotransferase) domain 1"/>
    <property type="match status" value="2"/>
</dbReference>
<dbReference type="SUPFAM" id="SSF56112">
    <property type="entry name" value="Protein kinase-like (PK-like)"/>
    <property type="match status" value="2"/>
</dbReference>
<feature type="compositionally biased region" description="Polar residues" evidence="8">
    <location>
        <begin position="975"/>
        <end position="996"/>
    </location>
</feature>
<evidence type="ECO:0000256" key="2">
    <source>
        <dbReference type="ARBA" id="ARBA00012513"/>
    </source>
</evidence>
<dbReference type="PANTHER" id="PTHR43671">
    <property type="entry name" value="SERINE/THREONINE-PROTEIN KINASE NEK"/>
    <property type="match status" value="1"/>
</dbReference>
<dbReference type="EMBL" id="GG662311">
    <property type="protein sequence ID" value="EWS71364.1"/>
    <property type="molecule type" value="Genomic_DNA"/>
</dbReference>
<dbReference type="PROSITE" id="PS00107">
    <property type="entry name" value="PROTEIN_KINASE_ATP"/>
    <property type="match status" value="1"/>
</dbReference>
<feature type="region of interest" description="Disordered" evidence="8">
    <location>
        <begin position="966"/>
        <end position="996"/>
    </location>
</feature>
<feature type="domain" description="Protein kinase" evidence="9">
    <location>
        <begin position="82"/>
        <end position="395"/>
    </location>
</feature>
<dbReference type="GO" id="GO:0005524">
    <property type="term" value="F:ATP binding"/>
    <property type="evidence" value="ECO:0007669"/>
    <property type="project" value="UniProtKB-UniRule"/>
</dbReference>
<evidence type="ECO:0000256" key="8">
    <source>
        <dbReference type="SAM" id="MobiDB-lite"/>
    </source>
</evidence>
<dbReference type="InterPro" id="IPR000719">
    <property type="entry name" value="Prot_kinase_dom"/>
</dbReference>
<dbReference type="InterPro" id="IPR050660">
    <property type="entry name" value="NEK_Ser/Thr_kinase"/>
</dbReference>
<evidence type="ECO:0000256" key="3">
    <source>
        <dbReference type="ARBA" id="ARBA00022679"/>
    </source>
</evidence>
<evidence type="ECO:0000256" key="5">
    <source>
        <dbReference type="ARBA" id="ARBA00022777"/>
    </source>
</evidence>
<dbReference type="KEGG" id="tet:TTHERM_000851660"/>
<dbReference type="EC" id="2.7.11.1" evidence="2"/>
<feature type="binding site" evidence="7">
    <location>
        <position position="115"/>
    </location>
    <ligand>
        <name>ATP</name>
        <dbReference type="ChEBI" id="CHEBI:30616"/>
    </ligand>
</feature>
<dbReference type="InterPro" id="IPR011009">
    <property type="entry name" value="Kinase-like_dom_sf"/>
</dbReference>
<evidence type="ECO:0000256" key="7">
    <source>
        <dbReference type="PROSITE-ProRule" id="PRU10141"/>
    </source>
</evidence>
<dbReference type="RefSeq" id="XP_012656097.1">
    <property type="nucleotide sequence ID" value="XM_012800643.1"/>
</dbReference>
<reference evidence="11" key="1">
    <citation type="journal article" date="2006" name="PLoS Biol.">
        <title>Macronuclear genome sequence of the ciliate Tetrahymena thermophila, a model eukaryote.</title>
        <authorList>
            <person name="Eisen J.A."/>
            <person name="Coyne R.S."/>
            <person name="Wu M."/>
            <person name="Wu D."/>
            <person name="Thiagarajan M."/>
            <person name="Wortman J.R."/>
            <person name="Badger J.H."/>
            <person name="Ren Q."/>
            <person name="Amedeo P."/>
            <person name="Jones K.M."/>
            <person name="Tallon L.J."/>
            <person name="Delcher A.L."/>
            <person name="Salzberg S.L."/>
            <person name="Silva J.C."/>
            <person name="Haas B.J."/>
            <person name="Majoros W.H."/>
            <person name="Farzad M."/>
            <person name="Carlton J.M."/>
            <person name="Smith R.K. Jr."/>
            <person name="Garg J."/>
            <person name="Pearlman R.E."/>
            <person name="Karrer K.M."/>
            <person name="Sun L."/>
            <person name="Manning G."/>
            <person name="Elde N.C."/>
            <person name="Turkewitz A.P."/>
            <person name="Asai D.J."/>
            <person name="Wilkes D.E."/>
            <person name="Wang Y."/>
            <person name="Cai H."/>
            <person name="Collins K."/>
            <person name="Stewart B.A."/>
            <person name="Lee S.R."/>
            <person name="Wilamowska K."/>
            <person name="Weinberg Z."/>
            <person name="Ruzzo W.L."/>
            <person name="Wloga D."/>
            <person name="Gaertig J."/>
            <person name="Frankel J."/>
            <person name="Tsao C.-C."/>
            <person name="Gorovsky M.A."/>
            <person name="Keeling P.J."/>
            <person name="Waller R.F."/>
            <person name="Patron N.J."/>
            <person name="Cherry J.M."/>
            <person name="Stover N.A."/>
            <person name="Krieger C.J."/>
            <person name="del Toro C."/>
            <person name="Ryder H.F."/>
            <person name="Williamson S.C."/>
            <person name="Barbeau R.A."/>
            <person name="Hamilton E.P."/>
            <person name="Orias E."/>
        </authorList>
    </citation>
    <scope>NUCLEOTIDE SEQUENCE [LARGE SCALE GENOMIC DNA]</scope>
    <source>
        <strain evidence="11">SB210</strain>
    </source>
</reference>
<evidence type="ECO:0000313" key="11">
    <source>
        <dbReference type="Proteomes" id="UP000009168"/>
    </source>
</evidence>
<name>W7XF29_TETTS</name>
<accession>W7XF29</accession>
<evidence type="ECO:0000256" key="6">
    <source>
        <dbReference type="ARBA" id="ARBA00022840"/>
    </source>
</evidence>
<dbReference type="PROSITE" id="PS00108">
    <property type="entry name" value="PROTEIN_KINASE_ST"/>
    <property type="match status" value="1"/>
</dbReference>
<dbReference type="InterPro" id="IPR008271">
    <property type="entry name" value="Ser/Thr_kinase_AS"/>
</dbReference>
<protein>
    <recommendedName>
        <fullName evidence="2">non-specific serine/threonine protein kinase</fullName>
        <ecNumber evidence="2">2.7.11.1</ecNumber>
    </recommendedName>
</protein>
<keyword evidence="5 10" id="KW-0418">Kinase</keyword>
<dbReference type="Pfam" id="PF00069">
    <property type="entry name" value="Pkinase"/>
    <property type="match status" value="2"/>
</dbReference>
<dbReference type="Proteomes" id="UP000009168">
    <property type="component" value="Unassembled WGS sequence"/>
</dbReference>
<dbReference type="PROSITE" id="PS50011">
    <property type="entry name" value="PROTEIN_KINASE_DOM"/>
    <property type="match status" value="2"/>
</dbReference>
<dbReference type="InterPro" id="IPR017441">
    <property type="entry name" value="Protein_kinase_ATP_BS"/>
</dbReference>
<evidence type="ECO:0000313" key="10">
    <source>
        <dbReference type="EMBL" id="EWS71364.1"/>
    </source>
</evidence>
<evidence type="ECO:0000259" key="9">
    <source>
        <dbReference type="PROSITE" id="PS50011"/>
    </source>
</evidence>
<evidence type="ECO:0000256" key="4">
    <source>
        <dbReference type="ARBA" id="ARBA00022741"/>
    </source>
</evidence>
<dbReference type="InParanoid" id="W7XF29"/>
<organism evidence="10 11">
    <name type="scientific">Tetrahymena thermophila (strain SB210)</name>
    <dbReference type="NCBI Taxonomy" id="312017"/>
    <lineage>
        <taxon>Eukaryota</taxon>
        <taxon>Sar</taxon>
        <taxon>Alveolata</taxon>
        <taxon>Ciliophora</taxon>
        <taxon>Intramacronucleata</taxon>
        <taxon>Oligohymenophorea</taxon>
        <taxon>Hymenostomatida</taxon>
        <taxon>Tetrahymenina</taxon>
        <taxon>Tetrahymenidae</taxon>
        <taxon>Tetrahymena</taxon>
    </lineage>
</organism>
<keyword evidence="6 7" id="KW-0067">ATP-binding</keyword>
<dbReference type="OrthoDB" id="6513151at2759"/>
<proteinExistence type="inferred from homology"/>
<dbReference type="GeneID" id="24440917"/>
<feature type="domain" description="Protein kinase" evidence="9">
    <location>
        <begin position="660"/>
        <end position="988"/>
    </location>
</feature>